<dbReference type="InterPro" id="IPR029063">
    <property type="entry name" value="SAM-dependent_MTases_sf"/>
</dbReference>
<dbReference type="GO" id="GO:0032259">
    <property type="term" value="P:methylation"/>
    <property type="evidence" value="ECO:0007669"/>
    <property type="project" value="UniProtKB-KW"/>
</dbReference>
<dbReference type="Gene3D" id="1.10.155.10">
    <property type="entry name" value="Chemotaxis receptor methyltransferase CheR, N-terminal domain"/>
    <property type="match status" value="1"/>
</dbReference>
<dbReference type="GO" id="GO:0008983">
    <property type="term" value="F:protein-glutamate O-methyltransferase activity"/>
    <property type="evidence" value="ECO:0007669"/>
    <property type="project" value="UniProtKB-EC"/>
</dbReference>
<dbReference type="PANTHER" id="PTHR24422">
    <property type="entry name" value="CHEMOTAXIS PROTEIN METHYLTRANSFERASE"/>
    <property type="match status" value="1"/>
</dbReference>
<dbReference type="AlphaFoldDB" id="A0A3R5YYD3"/>
<dbReference type="InterPro" id="IPR050903">
    <property type="entry name" value="Bact_Chemotaxis_MeTrfase"/>
</dbReference>
<evidence type="ECO:0000256" key="2">
    <source>
        <dbReference type="ARBA" id="ARBA00012534"/>
    </source>
</evidence>
<keyword evidence="5" id="KW-0949">S-adenosyl-L-methionine</keyword>
<comment type="catalytic activity">
    <reaction evidence="1">
        <text>L-glutamyl-[protein] + S-adenosyl-L-methionine = [protein]-L-glutamate 5-O-methyl ester + S-adenosyl-L-homocysteine</text>
        <dbReference type="Rhea" id="RHEA:24452"/>
        <dbReference type="Rhea" id="RHEA-COMP:10208"/>
        <dbReference type="Rhea" id="RHEA-COMP:10311"/>
        <dbReference type="ChEBI" id="CHEBI:29973"/>
        <dbReference type="ChEBI" id="CHEBI:57856"/>
        <dbReference type="ChEBI" id="CHEBI:59789"/>
        <dbReference type="ChEBI" id="CHEBI:82795"/>
        <dbReference type="EC" id="2.1.1.80"/>
    </reaction>
</comment>
<dbReference type="Pfam" id="PF03705">
    <property type="entry name" value="CheR_N"/>
    <property type="match status" value="1"/>
</dbReference>
<dbReference type="InterPro" id="IPR022641">
    <property type="entry name" value="CheR_N"/>
</dbReference>
<dbReference type="InterPro" id="IPR036804">
    <property type="entry name" value="CheR_N_sf"/>
</dbReference>
<name>A0A3R5YYD3_9BACT</name>
<keyword evidence="4" id="KW-0808">Transferase</keyword>
<dbReference type="Pfam" id="PF01739">
    <property type="entry name" value="CheR"/>
    <property type="match status" value="1"/>
</dbReference>
<dbReference type="PROSITE" id="PS50123">
    <property type="entry name" value="CHER"/>
    <property type="match status" value="1"/>
</dbReference>
<evidence type="ECO:0000313" key="8">
    <source>
        <dbReference type="Proteomes" id="UP000287502"/>
    </source>
</evidence>
<dbReference type="InterPro" id="IPR022642">
    <property type="entry name" value="CheR_C"/>
</dbReference>
<keyword evidence="3" id="KW-0489">Methyltransferase</keyword>
<gene>
    <name evidence="7" type="ORF">EP073_03320</name>
</gene>
<evidence type="ECO:0000256" key="1">
    <source>
        <dbReference type="ARBA" id="ARBA00001541"/>
    </source>
</evidence>
<dbReference type="PRINTS" id="PR00996">
    <property type="entry name" value="CHERMTFRASE"/>
</dbReference>
<dbReference type="Gene3D" id="3.40.50.150">
    <property type="entry name" value="Vaccinia Virus protein VP39"/>
    <property type="match status" value="1"/>
</dbReference>
<keyword evidence="8" id="KW-1185">Reference proteome</keyword>
<dbReference type="PANTHER" id="PTHR24422:SF26">
    <property type="entry name" value="CHEMOTAXIS PROTEIN METHYLTRANSFERASE"/>
    <property type="match status" value="1"/>
</dbReference>
<dbReference type="Proteomes" id="UP000287502">
    <property type="component" value="Chromosome"/>
</dbReference>
<evidence type="ECO:0000256" key="4">
    <source>
        <dbReference type="ARBA" id="ARBA00022679"/>
    </source>
</evidence>
<dbReference type="SMART" id="SM00138">
    <property type="entry name" value="MeTrc"/>
    <property type="match status" value="1"/>
</dbReference>
<organism evidence="7 8">
    <name type="scientific">Geovibrio thiophilus</name>
    <dbReference type="NCBI Taxonomy" id="139438"/>
    <lineage>
        <taxon>Bacteria</taxon>
        <taxon>Pseudomonadati</taxon>
        <taxon>Deferribacterota</taxon>
        <taxon>Deferribacteres</taxon>
        <taxon>Deferribacterales</taxon>
        <taxon>Geovibrionaceae</taxon>
        <taxon>Geovibrio</taxon>
    </lineage>
</organism>
<dbReference type="PIRSF" id="PIRSF000410">
    <property type="entry name" value="CheR"/>
    <property type="match status" value="1"/>
</dbReference>
<sequence length="282" mass="33099">MSSNFDVFRQNLSSAEFERIKHFIENHCGIKLPPTKKQMVEGRLRKRLRKHGFTNYEEYLNFVFSSGEGEEEIVSLIDVLTTNKTDFYREPGHFEYMRDRVLPYLLKDNDSAKVKVWSAGCSSGEEPYTVSMELHGFFESIKGWNFEILATDISTEVLRKACTAIYDEEKIASLPFEIKKKFFLKSKDKNDCKVRLKPFIRKSVKFARLNLMDEKFSHDKDYDIIFCRNVIIYFDRETQEKILSRLVSHLKPGRFLFLGHSETIHGMNLDVETVAPTVYRKL</sequence>
<dbReference type="OrthoDB" id="9786165at2"/>
<dbReference type="SUPFAM" id="SSF53335">
    <property type="entry name" value="S-adenosyl-L-methionine-dependent methyltransferases"/>
    <property type="match status" value="1"/>
</dbReference>
<dbReference type="EC" id="2.1.1.80" evidence="2"/>
<dbReference type="InterPro" id="IPR000780">
    <property type="entry name" value="CheR_MeTrfase"/>
</dbReference>
<protein>
    <recommendedName>
        <fullName evidence="2">protein-glutamate O-methyltransferase</fullName>
        <ecNumber evidence="2">2.1.1.80</ecNumber>
    </recommendedName>
</protein>
<feature type="domain" description="CheR-type methyltransferase" evidence="6">
    <location>
        <begin position="12"/>
        <end position="282"/>
    </location>
</feature>
<dbReference type="KEGG" id="gtl:EP073_03320"/>
<evidence type="ECO:0000256" key="3">
    <source>
        <dbReference type="ARBA" id="ARBA00022603"/>
    </source>
</evidence>
<dbReference type="InterPro" id="IPR026024">
    <property type="entry name" value="Chemotaxis_MeTrfase_CheR"/>
</dbReference>
<dbReference type="SUPFAM" id="SSF47757">
    <property type="entry name" value="Chemotaxis receptor methyltransferase CheR, N-terminal domain"/>
    <property type="match status" value="1"/>
</dbReference>
<reference evidence="7 8" key="1">
    <citation type="submission" date="2019-01" db="EMBL/GenBank/DDBJ databases">
        <title>Geovibrio thiophilus DSM 11263, complete genome.</title>
        <authorList>
            <person name="Spring S."/>
            <person name="Bunk B."/>
            <person name="Sproer C."/>
        </authorList>
    </citation>
    <scope>NUCLEOTIDE SEQUENCE [LARGE SCALE GENOMIC DNA]</scope>
    <source>
        <strain evidence="7 8">DSM 11263</strain>
    </source>
</reference>
<dbReference type="CDD" id="cd02440">
    <property type="entry name" value="AdoMet_MTases"/>
    <property type="match status" value="1"/>
</dbReference>
<evidence type="ECO:0000259" key="6">
    <source>
        <dbReference type="PROSITE" id="PS50123"/>
    </source>
</evidence>
<evidence type="ECO:0000256" key="5">
    <source>
        <dbReference type="ARBA" id="ARBA00022691"/>
    </source>
</evidence>
<accession>A0A3R5YYD3</accession>
<evidence type="ECO:0000313" key="7">
    <source>
        <dbReference type="EMBL" id="QAR32465.1"/>
    </source>
</evidence>
<dbReference type="EMBL" id="CP035108">
    <property type="protein sequence ID" value="QAR32465.1"/>
    <property type="molecule type" value="Genomic_DNA"/>
</dbReference>
<proteinExistence type="predicted"/>
<dbReference type="RefSeq" id="WP_128465752.1">
    <property type="nucleotide sequence ID" value="NZ_CP035108.1"/>
</dbReference>